<dbReference type="Proteomes" id="UP001417504">
    <property type="component" value="Unassembled WGS sequence"/>
</dbReference>
<comment type="caution">
    <text evidence="3">The sequence shown here is derived from an EMBL/GenBank/DDBJ whole genome shotgun (WGS) entry which is preliminary data.</text>
</comment>
<dbReference type="InterPro" id="IPR036047">
    <property type="entry name" value="F-box-like_dom_sf"/>
</dbReference>
<dbReference type="InterPro" id="IPR050796">
    <property type="entry name" value="SCF_F-box_component"/>
</dbReference>
<keyword evidence="4" id="KW-1185">Reference proteome</keyword>
<dbReference type="InterPro" id="IPR056592">
    <property type="entry name" value="Beta-prop_At3g26010-like"/>
</dbReference>
<dbReference type="Pfam" id="PF00646">
    <property type="entry name" value="F-box"/>
    <property type="match status" value="1"/>
</dbReference>
<protein>
    <recommendedName>
        <fullName evidence="5">F-box domain-containing protein</fullName>
    </recommendedName>
</protein>
<dbReference type="EMBL" id="JBBNAE010000007">
    <property type="protein sequence ID" value="KAK9109206.1"/>
    <property type="molecule type" value="Genomic_DNA"/>
</dbReference>
<name>A0AAP0I5V0_9MAGN</name>
<dbReference type="InterPro" id="IPR001810">
    <property type="entry name" value="F-box_dom"/>
</dbReference>
<dbReference type="PANTHER" id="PTHR31672">
    <property type="entry name" value="BNACNNG10540D PROTEIN"/>
    <property type="match status" value="1"/>
</dbReference>
<dbReference type="Pfam" id="PF24750">
    <property type="entry name" value="b-prop_At3g26010-like"/>
    <property type="match status" value="1"/>
</dbReference>
<feature type="domain" description="F-box" evidence="1">
    <location>
        <begin position="10"/>
        <end position="42"/>
    </location>
</feature>
<gene>
    <name evidence="3" type="ORF">Sjap_017266</name>
</gene>
<organism evidence="3 4">
    <name type="scientific">Stephania japonica</name>
    <dbReference type="NCBI Taxonomy" id="461633"/>
    <lineage>
        <taxon>Eukaryota</taxon>
        <taxon>Viridiplantae</taxon>
        <taxon>Streptophyta</taxon>
        <taxon>Embryophyta</taxon>
        <taxon>Tracheophyta</taxon>
        <taxon>Spermatophyta</taxon>
        <taxon>Magnoliopsida</taxon>
        <taxon>Ranunculales</taxon>
        <taxon>Menispermaceae</taxon>
        <taxon>Menispermoideae</taxon>
        <taxon>Cissampelideae</taxon>
        <taxon>Stephania</taxon>
    </lineage>
</organism>
<dbReference type="Gene3D" id="1.20.1280.50">
    <property type="match status" value="1"/>
</dbReference>
<dbReference type="PANTHER" id="PTHR31672:SF13">
    <property type="entry name" value="F-BOX PROTEIN CPR30-LIKE"/>
    <property type="match status" value="1"/>
</dbReference>
<evidence type="ECO:0008006" key="5">
    <source>
        <dbReference type="Google" id="ProtNLM"/>
    </source>
</evidence>
<reference evidence="3 4" key="1">
    <citation type="submission" date="2024-01" db="EMBL/GenBank/DDBJ databases">
        <title>Genome assemblies of Stephania.</title>
        <authorList>
            <person name="Yang L."/>
        </authorList>
    </citation>
    <scope>NUCLEOTIDE SEQUENCE [LARGE SCALE GENOMIC DNA]</scope>
    <source>
        <strain evidence="3">QJT</strain>
        <tissue evidence="3">Leaf</tissue>
    </source>
</reference>
<feature type="domain" description="F-box protein At3g26010-like beta-propeller" evidence="2">
    <location>
        <begin position="97"/>
        <end position="295"/>
    </location>
</feature>
<dbReference type="AlphaFoldDB" id="A0AAP0I5V0"/>
<evidence type="ECO:0000259" key="2">
    <source>
        <dbReference type="Pfam" id="PF24750"/>
    </source>
</evidence>
<dbReference type="SUPFAM" id="SSF81383">
    <property type="entry name" value="F-box domain"/>
    <property type="match status" value="1"/>
</dbReference>
<evidence type="ECO:0000313" key="3">
    <source>
        <dbReference type="EMBL" id="KAK9109206.1"/>
    </source>
</evidence>
<evidence type="ECO:0000313" key="4">
    <source>
        <dbReference type="Proteomes" id="UP001417504"/>
    </source>
</evidence>
<sequence>MESKIEEEIIIQEILPRLPIKSLFRFKLVCKKWLDLITHDPLFLAHHSHKGHNRSKSTNITSPSYFSYKSELFFSSDDFYQFKWCKPTFLTGVMDDVMGSTKGLIYGVCSRYRKIFICNPITKHTVYVPNPEKQLILALAWDPYIPSSGFTIVNPIFLREENDGTHNVDVFQFRVYSSKIGEWRDSENATAFRVPRRCLQFRMCQAVYTGRKKVYWSLMRHILWFDIEKDVAGLVECPNHGNFVHPDEDGSFTEIGECDGAVTYNWMTRNGNVEIWLLIEKDNEFEWAKKHTVRLQKIIEENWHVVSEICNGLNIKKRKNAAVALAKRHHVKPLPHSGGELVWFLIKTLNDFHKIFSFNLRTRELKLINEDGAIEPPLYPFMPTLLHCPS</sequence>
<proteinExistence type="predicted"/>
<accession>A0AAP0I5V0</accession>
<evidence type="ECO:0000259" key="1">
    <source>
        <dbReference type="Pfam" id="PF00646"/>
    </source>
</evidence>